<comment type="caution">
    <text evidence="3">The sequence shown here is derived from an EMBL/GenBank/DDBJ whole genome shotgun (WGS) entry which is preliminary data.</text>
</comment>
<name>A0ABP4Y9U9_9ACTN</name>
<dbReference type="Proteomes" id="UP001500218">
    <property type="component" value="Unassembled WGS sequence"/>
</dbReference>
<feature type="signal peptide" evidence="2">
    <location>
        <begin position="1"/>
        <end position="24"/>
    </location>
</feature>
<dbReference type="RefSeq" id="WP_344131296.1">
    <property type="nucleotide sequence ID" value="NZ_BAAALT010000081.1"/>
</dbReference>
<evidence type="ECO:0008006" key="5">
    <source>
        <dbReference type="Google" id="ProtNLM"/>
    </source>
</evidence>
<keyword evidence="2" id="KW-0732">Signal</keyword>
<reference evidence="4" key="1">
    <citation type="journal article" date="2019" name="Int. J. Syst. Evol. Microbiol.">
        <title>The Global Catalogue of Microorganisms (GCM) 10K type strain sequencing project: providing services to taxonomists for standard genome sequencing and annotation.</title>
        <authorList>
            <consortium name="The Broad Institute Genomics Platform"/>
            <consortium name="The Broad Institute Genome Sequencing Center for Infectious Disease"/>
            <person name="Wu L."/>
            <person name="Ma J."/>
        </authorList>
    </citation>
    <scope>NUCLEOTIDE SEQUENCE [LARGE SCALE GENOMIC DNA]</scope>
    <source>
        <strain evidence="4">JCM 13250</strain>
    </source>
</reference>
<feature type="chain" id="PRO_5047205265" description="Lipoprotein" evidence="2">
    <location>
        <begin position="25"/>
        <end position="163"/>
    </location>
</feature>
<evidence type="ECO:0000256" key="1">
    <source>
        <dbReference type="SAM" id="MobiDB-lite"/>
    </source>
</evidence>
<gene>
    <name evidence="3" type="ORF">GCM10009682_30010</name>
</gene>
<sequence>MKNRLIAIAIMGGVLLAAAGCDKAGDTTTTTAPTTAAAAPTSAAAAPTGGGTASKADCDKAQAAVGTAITGLLTASAGATGKDPKEVEKVITAAATKFAADLQAASNGIEDPAVKKALTDWVNVVAKKAAQIKTIEDVEKLQALDSDPDVKAANDAMTKLCGA</sequence>
<organism evidence="3 4">
    <name type="scientific">Luedemannella flava</name>
    <dbReference type="NCBI Taxonomy" id="349316"/>
    <lineage>
        <taxon>Bacteria</taxon>
        <taxon>Bacillati</taxon>
        <taxon>Actinomycetota</taxon>
        <taxon>Actinomycetes</taxon>
        <taxon>Micromonosporales</taxon>
        <taxon>Micromonosporaceae</taxon>
        <taxon>Luedemannella</taxon>
    </lineage>
</organism>
<dbReference type="EMBL" id="BAAALT010000081">
    <property type="protein sequence ID" value="GAA1806145.1"/>
    <property type="molecule type" value="Genomic_DNA"/>
</dbReference>
<evidence type="ECO:0000313" key="4">
    <source>
        <dbReference type="Proteomes" id="UP001500218"/>
    </source>
</evidence>
<dbReference type="PROSITE" id="PS51257">
    <property type="entry name" value="PROKAR_LIPOPROTEIN"/>
    <property type="match status" value="1"/>
</dbReference>
<feature type="region of interest" description="Disordered" evidence="1">
    <location>
        <begin position="29"/>
        <end position="52"/>
    </location>
</feature>
<protein>
    <recommendedName>
        <fullName evidence="5">Lipoprotein</fullName>
    </recommendedName>
</protein>
<evidence type="ECO:0000256" key="2">
    <source>
        <dbReference type="SAM" id="SignalP"/>
    </source>
</evidence>
<feature type="compositionally biased region" description="Low complexity" evidence="1">
    <location>
        <begin position="29"/>
        <end position="47"/>
    </location>
</feature>
<proteinExistence type="predicted"/>
<evidence type="ECO:0000313" key="3">
    <source>
        <dbReference type="EMBL" id="GAA1806145.1"/>
    </source>
</evidence>
<accession>A0ABP4Y9U9</accession>
<keyword evidence="4" id="KW-1185">Reference proteome</keyword>